<dbReference type="SUPFAM" id="SSF51735">
    <property type="entry name" value="NAD(P)-binding Rossmann-fold domains"/>
    <property type="match status" value="1"/>
</dbReference>
<comment type="subunit">
    <text evidence="8">Homodimer.</text>
</comment>
<gene>
    <name evidence="8" type="primary">aroE</name>
    <name evidence="12" type="ORF">MOC71_15470</name>
</gene>
<dbReference type="CDD" id="cd01065">
    <property type="entry name" value="NAD_bind_Shikimate_DH"/>
    <property type="match status" value="1"/>
</dbReference>
<feature type="binding site" evidence="8">
    <location>
        <begin position="151"/>
        <end position="156"/>
    </location>
    <ligand>
        <name>NADP(+)</name>
        <dbReference type="ChEBI" id="CHEBI:58349"/>
    </ligand>
</feature>
<comment type="catalytic activity">
    <reaction evidence="7 8">
        <text>shikimate + NADP(+) = 3-dehydroshikimate + NADPH + H(+)</text>
        <dbReference type="Rhea" id="RHEA:17737"/>
        <dbReference type="ChEBI" id="CHEBI:15378"/>
        <dbReference type="ChEBI" id="CHEBI:16630"/>
        <dbReference type="ChEBI" id="CHEBI:36208"/>
        <dbReference type="ChEBI" id="CHEBI:57783"/>
        <dbReference type="ChEBI" id="CHEBI:58349"/>
        <dbReference type="EC" id="1.1.1.25"/>
    </reaction>
</comment>
<dbReference type="InterPro" id="IPR041121">
    <property type="entry name" value="SDH_C"/>
</dbReference>
<comment type="pathway">
    <text evidence="1 8">Metabolic intermediate biosynthesis; chorismate biosynthesis; chorismate from D-erythrose 4-phosphate and phosphoenolpyruvate: step 4/7.</text>
</comment>
<dbReference type="PANTHER" id="PTHR21089:SF1">
    <property type="entry name" value="BIFUNCTIONAL 3-DEHYDROQUINATE DEHYDRATASE_SHIKIMATE DEHYDROGENASE, CHLOROPLASTIC"/>
    <property type="match status" value="1"/>
</dbReference>
<feature type="domain" description="Quinate/shikimate 5-dehydrogenase/glutamyl-tRNA reductase" evidence="9">
    <location>
        <begin position="118"/>
        <end position="193"/>
    </location>
</feature>
<dbReference type="EMBL" id="JALAOH010000048">
    <property type="protein sequence ID" value="MCY8318102.1"/>
    <property type="molecule type" value="Genomic_DNA"/>
</dbReference>
<dbReference type="InterPro" id="IPR006151">
    <property type="entry name" value="Shikm_DH/Glu-tRNA_Rdtase"/>
</dbReference>
<comment type="function">
    <text evidence="8">Involved in the biosynthesis of the chorismate, which leads to the biosynthesis of aromatic amino acids. Catalyzes the reversible NADPH linked reduction of 3-dehydroshikimate (DHSA) to yield shikimate (SA).</text>
</comment>
<evidence type="ECO:0000256" key="5">
    <source>
        <dbReference type="ARBA" id="ARBA00023002"/>
    </source>
</evidence>
<evidence type="ECO:0000256" key="6">
    <source>
        <dbReference type="ARBA" id="ARBA00023141"/>
    </source>
</evidence>
<feature type="domain" description="Shikimate dehydrogenase substrate binding N-terminal" evidence="10">
    <location>
        <begin position="7"/>
        <end position="89"/>
    </location>
</feature>
<dbReference type="NCBIfam" id="TIGR00507">
    <property type="entry name" value="aroE"/>
    <property type="match status" value="1"/>
</dbReference>
<evidence type="ECO:0000313" key="12">
    <source>
        <dbReference type="EMBL" id="MCY8318102.1"/>
    </source>
</evidence>
<dbReference type="HAMAP" id="MF_00222">
    <property type="entry name" value="Shikimate_DH_AroE"/>
    <property type="match status" value="1"/>
</dbReference>
<dbReference type="GO" id="GO:0019632">
    <property type="term" value="P:shikimate metabolic process"/>
    <property type="evidence" value="ECO:0007669"/>
    <property type="project" value="InterPro"/>
</dbReference>
<feature type="binding site" evidence="8">
    <location>
        <position position="102"/>
    </location>
    <ligand>
        <name>shikimate</name>
        <dbReference type="ChEBI" id="CHEBI:36208"/>
    </ligand>
</feature>
<evidence type="ECO:0000256" key="1">
    <source>
        <dbReference type="ARBA" id="ARBA00004871"/>
    </source>
</evidence>
<keyword evidence="6 8" id="KW-0057">Aromatic amino acid biosynthesis</keyword>
<dbReference type="RefSeq" id="WP_121642938.1">
    <property type="nucleotide sequence ID" value="NZ_CBDIAD010000022.1"/>
</dbReference>
<dbReference type="InterPro" id="IPR013708">
    <property type="entry name" value="Shikimate_DH-bd_N"/>
</dbReference>
<dbReference type="GO" id="GO:0004764">
    <property type="term" value="F:shikimate 3-dehydrogenase (NADP+) activity"/>
    <property type="evidence" value="ECO:0007669"/>
    <property type="project" value="UniProtKB-UniRule"/>
</dbReference>
<dbReference type="GO" id="GO:0009073">
    <property type="term" value="P:aromatic amino acid family biosynthetic process"/>
    <property type="evidence" value="ECO:0007669"/>
    <property type="project" value="UniProtKB-KW"/>
</dbReference>
<keyword evidence="4 8" id="KW-0521">NADP</keyword>
<dbReference type="AlphaFoldDB" id="A0AAP3CKJ4"/>
<evidence type="ECO:0000259" key="9">
    <source>
        <dbReference type="Pfam" id="PF01488"/>
    </source>
</evidence>
<feature type="binding site" evidence="8">
    <location>
        <begin position="15"/>
        <end position="17"/>
    </location>
    <ligand>
        <name>shikimate</name>
        <dbReference type="ChEBI" id="CHEBI:36208"/>
    </ligand>
</feature>
<evidence type="ECO:0000256" key="8">
    <source>
        <dbReference type="HAMAP-Rule" id="MF_00222"/>
    </source>
</evidence>
<proteinExistence type="inferred from homology"/>
<keyword evidence="3 8" id="KW-0028">Amino-acid biosynthesis</keyword>
<feature type="binding site" evidence="8">
    <location>
        <position position="219"/>
    </location>
    <ligand>
        <name>NADP(+)</name>
        <dbReference type="ChEBI" id="CHEBI:58349"/>
    </ligand>
</feature>
<sequence length="280" mass="30549">MKKLYGVIGNPIGHSMSPDIHNASLKDLGLDGYYHAFKVEENDLEDAVKGIRALGVQGINVTVPHKVSIMNYLDHIDESAKVIGAVNTVRREGDKLVGYNTDGEGFVKSLMKVLDKPISELSFLMIGAGGAARAIFTTIARDIPKKFDICNRTLEKAKQLSESAPSFHNKEVLSMTEAEKRLEQYDVIIHTTSVGMYPNVEDAPLSLQHAASCAVVCDIVYNPIQTALLKEANQNGLKTLDGVGMFVEQAALSFQLWTGKEPDIEKMRSIVIGKLGGTEC</sequence>
<dbReference type="EC" id="1.1.1.25" evidence="2 8"/>
<organism evidence="12 13">
    <name type="scientific">Bacillus vallismortis</name>
    <dbReference type="NCBI Taxonomy" id="72361"/>
    <lineage>
        <taxon>Bacteria</taxon>
        <taxon>Bacillati</taxon>
        <taxon>Bacillota</taxon>
        <taxon>Bacilli</taxon>
        <taxon>Bacillales</taxon>
        <taxon>Bacillaceae</taxon>
        <taxon>Bacillus</taxon>
    </lineage>
</organism>
<dbReference type="GO" id="GO:0008652">
    <property type="term" value="P:amino acid biosynthetic process"/>
    <property type="evidence" value="ECO:0007669"/>
    <property type="project" value="UniProtKB-KW"/>
</dbReference>
<reference evidence="12" key="1">
    <citation type="submission" date="2022-02" db="EMBL/GenBank/DDBJ databases">
        <title>Crop Bioprotection Bacillus Genome Sequencing.</title>
        <authorList>
            <person name="Dunlap C."/>
        </authorList>
    </citation>
    <scope>NUCLEOTIDE SEQUENCE</scope>
    <source>
        <strain evidence="12">98-1</strain>
    </source>
</reference>
<dbReference type="GeneID" id="76987498"/>
<dbReference type="Pfam" id="PF08501">
    <property type="entry name" value="Shikimate_dh_N"/>
    <property type="match status" value="1"/>
</dbReference>
<evidence type="ECO:0000256" key="4">
    <source>
        <dbReference type="ARBA" id="ARBA00022857"/>
    </source>
</evidence>
<dbReference type="InterPro" id="IPR046346">
    <property type="entry name" value="Aminoacid_DH-like_N_sf"/>
</dbReference>
<keyword evidence="5 8" id="KW-0560">Oxidoreductase</keyword>
<feature type="domain" description="SDH C-terminal" evidence="11">
    <location>
        <begin position="242"/>
        <end position="269"/>
    </location>
</feature>
<dbReference type="GO" id="GO:0050661">
    <property type="term" value="F:NADP binding"/>
    <property type="evidence" value="ECO:0007669"/>
    <property type="project" value="InterPro"/>
</dbReference>
<dbReference type="InterPro" id="IPR036291">
    <property type="entry name" value="NAD(P)-bd_dom_sf"/>
</dbReference>
<feature type="binding site" evidence="8">
    <location>
        <position position="87"/>
    </location>
    <ligand>
        <name>shikimate</name>
        <dbReference type="ChEBI" id="CHEBI:36208"/>
    </ligand>
</feature>
<feature type="binding site" evidence="8">
    <location>
        <position position="62"/>
    </location>
    <ligand>
        <name>shikimate</name>
        <dbReference type="ChEBI" id="CHEBI:36208"/>
    </ligand>
</feature>
<evidence type="ECO:0000313" key="13">
    <source>
        <dbReference type="Proteomes" id="UP001067121"/>
    </source>
</evidence>
<accession>A0AAP3CKJ4</accession>
<evidence type="ECO:0000259" key="10">
    <source>
        <dbReference type="Pfam" id="PF08501"/>
    </source>
</evidence>
<dbReference type="Gene3D" id="3.40.50.10860">
    <property type="entry name" value="Leucine Dehydrogenase, chain A, domain 1"/>
    <property type="match status" value="1"/>
</dbReference>
<comment type="similarity">
    <text evidence="8">Belongs to the shikimate dehydrogenase family.</text>
</comment>
<dbReference type="PANTHER" id="PTHR21089">
    <property type="entry name" value="SHIKIMATE DEHYDROGENASE"/>
    <property type="match status" value="1"/>
</dbReference>
<dbReference type="InterPro" id="IPR022893">
    <property type="entry name" value="Shikimate_DH_fam"/>
</dbReference>
<dbReference type="Pfam" id="PF01488">
    <property type="entry name" value="Shikimate_DH"/>
    <property type="match status" value="1"/>
</dbReference>
<dbReference type="InterPro" id="IPR011342">
    <property type="entry name" value="Shikimate_DH"/>
</dbReference>
<feature type="binding site" evidence="8">
    <location>
        <position position="249"/>
    </location>
    <ligand>
        <name>shikimate</name>
        <dbReference type="ChEBI" id="CHEBI:36208"/>
    </ligand>
</feature>
<feature type="binding site" evidence="8">
    <location>
        <begin position="127"/>
        <end position="131"/>
    </location>
    <ligand>
        <name>NADP(+)</name>
        <dbReference type="ChEBI" id="CHEBI:58349"/>
    </ligand>
</feature>
<dbReference type="Gene3D" id="3.40.50.720">
    <property type="entry name" value="NAD(P)-binding Rossmann-like Domain"/>
    <property type="match status" value="1"/>
</dbReference>
<dbReference type="SUPFAM" id="SSF53223">
    <property type="entry name" value="Aminoacid dehydrogenase-like, N-terminal domain"/>
    <property type="match status" value="1"/>
</dbReference>
<evidence type="ECO:0000256" key="3">
    <source>
        <dbReference type="ARBA" id="ARBA00022605"/>
    </source>
</evidence>
<feature type="binding site" evidence="8">
    <location>
        <position position="242"/>
    </location>
    <ligand>
        <name>NADP(+)</name>
        <dbReference type="ChEBI" id="CHEBI:58349"/>
    </ligand>
</feature>
<evidence type="ECO:0000256" key="2">
    <source>
        <dbReference type="ARBA" id="ARBA00012962"/>
    </source>
</evidence>
<comment type="caution">
    <text evidence="12">The sequence shown here is derived from an EMBL/GenBank/DDBJ whole genome shotgun (WGS) entry which is preliminary data.</text>
</comment>
<dbReference type="GO" id="GO:0005829">
    <property type="term" value="C:cytosol"/>
    <property type="evidence" value="ECO:0007669"/>
    <property type="project" value="TreeGrafter"/>
</dbReference>
<protein>
    <recommendedName>
        <fullName evidence="2 8">Shikimate dehydrogenase (NADP(+))</fullName>
        <shortName evidence="8">SDH</shortName>
        <ecNumber evidence="2 8">1.1.1.25</ecNumber>
    </recommendedName>
</protein>
<feature type="binding site" evidence="8">
    <location>
        <position position="78"/>
    </location>
    <ligand>
        <name>NADP(+)</name>
        <dbReference type="ChEBI" id="CHEBI:58349"/>
    </ligand>
</feature>
<dbReference type="Proteomes" id="UP001067121">
    <property type="component" value="Unassembled WGS sequence"/>
</dbReference>
<feature type="binding site" evidence="8">
    <location>
        <position position="221"/>
    </location>
    <ligand>
        <name>shikimate</name>
        <dbReference type="ChEBI" id="CHEBI:36208"/>
    </ligand>
</feature>
<dbReference type="Pfam" id="PF18317">
    <property type="entry name" value="SDH_C"/>
    <property type="match status" value="1"/>
</dbReference>
<feature type="active site" description="Proton acceptor" evidence="8">
    <location>
        <position position="66"/>
    </location>
</feature>
<name>A0AAP3CKJ4_BACVA</name>
<evidence type="ECO:0000256" key="7">
    <source>
        <dbReference type="ARBA" id="ARBA00049442"/>
    </source>
</evidence>
<dbReference type="GO" id="GO:0009423">
    <property type="term" value="P:chorismate biosynthetic process"/>
    <property type="evidence" value="ECO:0007669"/>
    <property type="project" value="UniProtKB-UniRule"/>
</dbReference>
<evidence type="ECO:0000259" key="11">
    <source>
        <dbReference type="Pfam" id="PF18317"/>
    </source>
</evidence>
<dbReference type="NCBIfam" id="NF001319">
    <property type="entry name" value="PRK00258.3-3"/>
    <property type="match status" value="1"/>
</dbReference>